<name>A0ABT6YZS2_9BACT</name>
<dbReference type="RefSeq" id="WP_283380872.1">
    <property type="nucleotide sequence ID" value="NZ_JASHIE010000003.1"/>
</dbReference>
<reference evidence="7 8" key="1">
    <citation type="submission" date="2023-05" db="EMBL/GenBank/DDBJ databases">
        <title>Novel species of genus Flectobacillus isolated from stream in China.</title>
        <authorList>
            <person name="Lu H."/>
        </authorList>
    </citation>
    <scope>NUCLEOTIDE SEQUENCE [LARGE SCALE GENOMIC DNA]</scope>
    <source>
        <strain evidence="7 8">LFS242W</strain>
    </source>
</reference>
<gene>
    <name evidence="7" type="ORF">QM481_04975</name>
</gene>
<dbReference type="PANTHER" id="PTHR34139:SF1">
    <property type="entry name" value="RNASE MJ1380-RELATED"/>
    <property type="match status" value="1"/>
</dbReference>
<keyword evidence="4" id="KW-0547">Nucleotide-binding</keyword>
<evidence type="ECO:0000256" key="3">
    <source>
        <dbReference type="ARBA" id="ARBA00022722"/>
    </source>
</evidence>
<dbReference type="InterPro" id="IPR051813">
    <property type="entry name" value="HepT_RNase_toxin"/>
</dbReference>
<dbReference type="Pfam" id="PF01934">
    <property type="entry name" value="HepT-like"/>
    <property type="match status" value="1"/>
</dbReference>
<dbReference type="Proteomes" id="UP001225761">
    <property type="component" value="Unassembled WGS sequence"/>
</dbReference>
<dbReference type="EMBL" id="JASHIE010000003">
    <property type="protein sequence ID" value="MDI9873866.1"/>
    <property type="molecule type" value="Genomic_DNA"/>
</dbReference>
<sequence>MTEKALKYLYDILYAIDSINDFLGTISSFEEYDADYKTQSAVERQLGIIGEAVNKFDGLHPELSLENTRKIVGFRNRLIHAYDAVDSAMVWAIVKKHLEPLRKEVENLIYK</sequence>
<keyword evidence="1" id="KW-0597">Phosphoprotein</keyword>
<evidence type="ECO:0000256" key="4">
    <source>
        <dbReference type="ARBA" id="ARBA00022741"/>
    </source>
</evidence>
<organism evidence="7 8">
    <name type="scientific">Flectobacillus rivi</name>
    <dbReference type="NCBI Taxonomy" id="2984209"/>
    <lineage>
        <taxon>Bacteria</taxon>
        <taxon>Pseudomonadati</taxon>
        <taxon>Bacteroidota</taxon>
        <taxon>Cytophagia</taxon>
        <taxon>Cytophagales</taxon>
        <taxon>Flectobacillaceae</taxon>
        <taxon>Flectobacillus</taxon>
    </lineage>
</organism>
<evidence type="ECO:0000256" key="2">
    <source>
        <dbReference type="ARBA" id="ARBA00022649"/>
    </source>
</evidence>
<evidence type="ECO:0000256" key="5">
    <source>
        <dbReference type="ARBA" id="ARBA00022801"/>
    </source>
</evidence>
<evidence type="ECO:0000313" key="8">
    <source>
        <dbReference type="Proteomes" id="UP001225761"/>
    </source>
</evidence>
<dbReference type="Gene3D" id="1.20.120.580">
    <property type="entry name" value="bsu32300-like"/>
    <property type="match status" value="1"/>
</dbReference>
<evidence type="ECO:0000313" key="7">
    <source>
        <dbReference type="EMBL" id="MDI9873866.1"/>
    </source>
</evidence>
<proteinExistence type="inferred from homology"/>
<protein>
    <submittedName>
        <fullName evidence="7">DUF86 domain-containing protein</fullName>
    </submittedName>
</protein>
<keyword evidence="2" id="KW-1277">Toxin-antitoxin system</keyword>
<evidence type="ECO:0000256" key="6">
    <source>
        <dbReference type="ARBA" id="ARBA00024207"/>
    </source>
</evidence>
<accession>A0ABT6YZS2</accession>
<dbReference type="InterPro" id="IPR037038">
    <property type="entry name" value="HepT-like_sf"/>
</dbReference>
<keyword evidence="3" id="KW-0540">Nuclease</keyword>
<comment type="similarity">
    <text evidence="6">Belongs to the HepT RNase toxin family.</text>
</comment>
<dbReference type="InterPro" id="IPR008201">
    <property type="entry name" value="HepT-like"/>
</dbReference>
<comment type="caution">
    <text evidence="7">The sequence shown here is derived from an EMBL/GenBank/DDBJ whole genome shotgun (WGS) entry which is preliminary data.</text>
</comment>
<dbReference type="PANTHER" id="PTHR34139">
    <property type="entry name" value="UPF0331 PROTEIN MJ0127"/>
    <property type="match status" value="1"/>
</dbReference>
<keyword evidence="8" id="KW-1185">Reference proteome</keyword>
<evidence type="ECO:0000256" key="1">
    <source>
        <dbReference type="ARBA" id="ARBA00022553"/>
    </source>
</evidence>
<keyword evidence="5" id="KW-0378">Hydrolase</keyword>